<reference evidence="1" key="1">
    <citation type="journal article" date="2014" name="Front. Microbiol.">
        <title>High frequency of phylogenetically diverse reductive dehalogenase-homologous genes in deep subseafloor sedimentary metagenomes.</title>
        <authorList>
            <person name="Kawai M."/>
            <person name="Futagami T."/>
            <person name="Toyoda A."/>
            <person name="Takaki Y."/>
            <person name="Nishi S."/>
            <person name="Hori S."/>
            <person name="Arai W."/>
            <person name="Tsubouchi T."/>
            <person name="Morono Y."/>
            <person name="Uchiyama I."/>
            <person name="Ito T."/>
            <person name="Fujiyama A."/>
            <person name="Inagaki F."/>
            <person name="Takami H."/>
        </authorList>
    </citation>
    <scope>NUCLEOTIDE SEQUENCE</scope>
    <source>
        <strain evidence="1">Expedition CK06-06</strain>
    </source>
</reference>
<feature type="non-terminal residue" evidence="1">
    <location>
        <position position="289"/>
    </location>
</feature>
<accession>X1A2E1</accession>
<organism evidence="1">
    <name type="scientific">marine sediment metagenome</name>
    <dbReference type="NCBI Taxonomy" id="412755"/>
    <lineage>
        <taxon>unclassified sequences</taxon>
        <taxon>metagenomes</taxon>
        <taxon>ecological metagenomes</taxon>
    </lineage>
</organism>
<dbReference type="CDD" id="cd18785">
    <property type="entry name" value="SF2_C"/>
    <property type="match status" value="1"/>
</dbReference>
<dbReference type="EMBL" id="BART01004535">
    <property type="protein sequence ID" value="GAG54436.1"/>
    <property type="molecule type" value="Genomic_DNA"/>
</dbReference>
<proteinExistence type="predicted"/>
<sequence length="289" mass="34123">YVGRILNANPKNILLEFTATIDLSNPNIHDKYKDKIIYQYDLKQFRLDKYSKEIEVLQADFDSIDRALQAVILSQYRRKIAEKHKIKLKPVILFKSNYVNPPKQREENKIVSKEFKDKFLNKIKNLHTEDVDKFRESQSGTIQEAFEYFDANEITTENLIREIQNDFEETKCLSVDSNEDKERNQVLVNSLEAKDNEIRAVFAVEMLNEGWDVLNLFDIVRLYNTRDAREGRPGKTTMSEAQLIGRGARYFPFQLDAAQDKYKRKFDEDVDNKLRILEQLFYHSAYNVK</sequence>
<gene>
    <name evidence="1" type="ORF">S01H4_11304</name>
</gene>
<comment type="caution">
    <text evidence="1">The sequence shown here is derived from an EMBL/GenBank/DDBJ whole genome shotgun (WGS) entry which is preliminary data.</text>
</comment>
<evidence type="ECO:0008006" key="2">
    <source>
        <dbReference type="Google" id="ProtNLM"/>
    </source>
</evidence>
<feature type="non-terminal residue" evidence="1">
    <location>
        <position position="1"/>
    </location>
</feature>
<dbReference type="Gene3D" id="3.40.50.300">
    <property type="entry name" value="P-loop containing nucleotide triphosphate hydrolases"/>
    <property type="match status" value="1"/>
</dbReference>
<name>X1A2E1_9ZZZZ</name>
<evidence type="ECO:0000313" key="1">
    <source>
        <dbReference type="EMBL" id="GAG54436.1"/>
    </source>
</evidence>
<dbReference type="AlphaFoldDB" id="X1A2E1"/>
<protein>
    <recommendedName>
        <fullName evidence="2">Helicase C-terminal domain-containing protein</fullName>
    </recommendedName>
</protein>
<dbReference type="InterPro" id="IPR027417">
    <property type="entry name" value="P-loop_NTPase"/>
</dbReference>